<protein>
    <submittedName>
        <fullName evidence="2">Uncharacterized protein</fullName>
    </submittedName>
</protein>
<sequence>MFRDSIGKPFKPLVDPRTSRREIQLIQESNQQEKAETGRQETTSGLKEETFHITSMDLQWMQHEPPPHLGTNRLPSVTLVKCNQSGSKRTSLGFTSPSDSYQTEPENYAASDSVEKSLGKCMPRHGGSRTETEYKHNTSKGERNETNSIFNLL</sequence>
<feature type="compositionally biased region" description="Basic and acidic residues" evidence="1">
    <location>
        <begin position="128"/>
        <end position="145"/>
    </location>
</feature>
<feature type="region of interest" description="Disordered" evidence="1">
    <location>
        <begin position="1"/>
        <end position="20"/>
    </location>
</feature>
<accession>A0A1J3IZ67</accession>
<gene>
    <name evidence="2" type="ORF">MP_TR18892_c1_g1_i1_g.53910</name>
</gene>
<feature type="compositionally biased region" description="Polar residues" evidence="1">
    <location>
        <begin position="85"/>
        <end position="105"/>
    </location>
</feature>
<organism evidence="2">
    <name type="scientific">Noccaea caerulescens</name>
    <name type="common">Alpine penny-cress</name>
    <name type="synonym">Thlaspi caerulescens</name>
    <dbReference type="NCBI Taxonomy" id="107243"/>
    <lineage>
        <taxon>Eukaryota</taxon>
        <taxon>Viridiplantae</taxon>
        <taxon>Streptophyta</taxon>
        <taxon>Embryophyta</taxon>
        <taxon>Tracheophyta</taxon>
        <taxon>Spermatophyta</taxon>
        <taxon>Magnoliopsida</taxon>
        <taxon>eudicotyledons</taxon>
        <taxon>Gunneridae</taxon>
        <taxon>Pentapetalae</taxon>
        <taxon>rosids</taxon>
        <taxon>malvids</taxon>
        <taxon>Brassicales</taxon>
        <taxon>Brassicaceae</taxon>
        <taxon>Coluteocarpeae</taxon>
        <taxon>Noccaea</taxon>
    </lineage>
</organism>
<evidence type="ECO:0000313" key="2">
    <source>
        <dbReference type="EMBL" id="JAU85253.1"/>
    </source>
</evidence>
<feature type="region of interest" description="Disordered" evidence="1">
    <location>
        <begin position="85"/>
        <end position="153"/>
    </location>
</feature>
<dbReference type="EMBL" id="GEVM01020685">
    <property type="protein sequence ID" value="JAU85253.1"/>
    <property type="molecule type" value="Transcribed_RNA"/>
</dbReference>
<evidence type="ECO:0000256" key="1">
    <source>
        <dbReference type="SAM" id="MobiDB-lite"/>
    </source>
</evidence>
<name>A0A1J3IZ67_NOCCA</name>
<dbReference type="AlphaFoldDB" id="A0A1J3IZ67"/>
<reference evidence="2" key="1">
    <citation type="submission" date="2016-07" db="EMBL/GenBank/DDBJ databases">
        <title>De novo transcriptome assembly of four accessions of the metal hyperaccumulator plant Noccaea caerulescens.</title>
        <authorList>
            <person name="Blande D."/>
            <person name="Halimaa P."/>
            <person name="Tervahauta A.I."/>
            <person name="Aarts M.G."/>
            <person name="Karenlampi S.O."/>
        </authorList>
    </citation>
    <scope>NUCLEOTIDE SEQUENCE</scope>
</reference>
<proteinExistence type="predicted"/>
<feature type="region of interest" description="Disordered" evidence="1">
    <location>
        <begin position="26"/>
        <end position="47"/>
    </location>
</feature>